<feature type="region of interest" description="Disordered" evidence="1">
    <location>
        <begin position="92"/>
        <end position="172"/>
    </location>
</feature>
<keyword evidence="4" id="KW-1185">Reference proteome</keyword>
<dbReference type="Pfam" id="PF13821">
    <property type="entry name" value="DUF4187"/>
    <property type="match status" value="1"/>
</dbReference>
<dbReference type="PANTHER" id="PTHR21032:SF0">
    <property type="entry name" value="G PATCH DOMAIN-CONTAINING PROTEIN 11"/>
    <property type="match status" value="1"/>
</dbReference>
<evidence type="ECO:0000259" key="2">
    <source>
        <dbReference type="PROSITE" id="PS50174"/>
    </source>
</evidence>
<dbReference type="InterPro" id="IPR025239">
    <property type="entry name" value="DUF4187"/>
</dbReference>
<dbReference type="EMBL" id="LSYV01000066">
    <property type="protein sequence ID" value="KXZ44563.1"/>
    <property type="molecule type" value="Genomic_DNA"/>
</dbReference>
<evidence type="ECO:0000256" key="1">
    <source>
        <dbReference type="SAM" id="MobiDB-lite"/>
    </source>
</evidence>
<feature type="compositionally biased region" description="Basic and acidic residues" evidence="1">
    <location>
        <begin position="34"/>
        <end position="53"/>
    </location>
</feature>
<name>A0A150G461_GONPE</name>
<sequence length="218" mass="23515">MGYQDGSGLGAGRAGRAEPLPLDLKSGRAGLGVDEQRRRERQAREEQEAQERAKRARLAAETQERFKAAAASGYGARQAVRHLRGAWRVAEELEERRGQPAGLTEAAGEPRSGMSGDAMLEEERKVEEERAARARGELAGQARPRREEGPVGLDAGAGPAEEGPTAAAATGAPAAPEQLELLLLYMRRRYCYCYFCGCQYDSASDLEASCPGLGEDEH</sequence>
<dbReference type="InterPro" id="IPR039249">
    <property type="entry name" value="GPATCH11"/>
</dbReference>
<dbReference type="SMART" id="SM01173">
    <property type="entry name" value="DUF4187"/>
    <property type="match status" value="1"/>
</dbReference>
<dbReference type="PROSITE" id="PS50174">
    <property type="entry name" value="G_PATCH"/>
    <property type="match status" value="1"/>
</dbReference>
<reference evidence="4" key="1">
    <citation type="journal article" date="2016" name="Nat. Commun.">
        <title>The Gonium pectorale genome demonstrates co-option of cell cycle regulation during the evolution of multicellularity.</title>
        <authorList>
            <person name="Hanschen E.R."/>
            <person name="Marriage T.N."/>
            <person name="Ferris P.J."/>
            <person name="Hamaji T."/>
            <person name="Toyoda A."/>
            <person name="Fujiyama A."/>
            <person name="Neme R."/>
            <person name="Noguchi H."/>
            <person name="Minakuchi Y."/>
            <person name="Suzuki M."/>
            <person name="Kawai-Toyooka H."/>
            <person name="Smith D.R."/>
            <person name="Sparks H."/>
            <person name="Anderson J."/>
            <person name="Bakaric R."/>
            <person name="Luria V."/>
            <person name="Karger A."/>
            <person name="Kirschner M.W."/>
            <person name="Durand P.M."/>
            <person name="Michod R.E."/>
            <person name="Nozaki H."/>
            <person name="Olson B.J."/>
        </authorList>
    </citation>
    <scope>NUCLEOTIDE SEQUENCE [LARGE SCALE GENOMIC DNA]</scope>
    <source>
        <strain evidence="4">NIES-2863</strain>
    </source>
</reference>
<dbReference type="InterPro" id="IPR000467">
    <property type="entry name" value="G_patch_dom"/>
</dbReference>
<organism evidence="3 4">
    <name type="scientific">Gonium pectorale</name>
    <name type="common">Green alga</name>
    <dbReference type="NCBI Taxonomy" id="33097"/>
    <lineage>
        <taxon>Eukaryota</taxon>
        <taxon>Viridiplantae</taxon>
        <taxon>Chlorophyta</taxon>
        <taxon>core chlorophytes</taxon>
        <taxon>Chlorophyceae</taxon>
        <taxon>CS clade</taxon>
        <taxon>Chlamydomonadales</taxon>
        <taxon>Volvocaceae</taxon>
        <taxon>Gonium</taxon>
    </lineage>
</organism>
<dbReference type="GO" id="GO:0003676">
    <property type="term" value="F:nucleic acid binding"/>
    <property type="evidence" value="ECO:0007669"/>
    <property type="project" value="InterPro"/>
</dbReference>
<dbReference type="GO" id="GO:0000776">
    <property type="term" value="C:kinetochore"/>
    <property type="evidence" value="ECO:0007669"/>
    <property type="project" value="TreeGrafter"/>
</dbReference>
<dbReference type="PANTHER" id="PTHR21032">
    <property type="entry name" value="G PATCH DOMAIN-CONTAINING PROTEIN 11"/>
    <property type="match status" value="1"/>
</dbReference>
<dbReference type="Pfam" id="PF01585">
    <property type="entry name" value="G-patch"/>
    <property type="match status" value="1"/>
</dbReference>
<feature type="compositionally biased region" description="Gly residues" evidence="1">
    <location>
        <begin position="1"/>
        <end position="13"/>
    </location>
</feature>
<gene>
    <name evidence="3" type="ORF">GPECTOR_65g181</name>
</gene>
<dbReference type="Proteomes" id="UP000075714">
    <property type="component" value="Unassembled WGS sequence"/>
</dbReference>
<accession>A0A150G461</accession>
<dbReference type="AlphaFoldDB" id="A0A150G461"/>
<feature type="compositionally biased region" description="Low complexity" evidence="1">
    <location>
        <begin position="156"/>
        <end position="172"/>
    </location>
</feature>
<protein>
    <recommendedName>
        <fullName evidence="2">G-patch domain-containing protein</fullName>
    </recommendedName>
</protein>
<dbReference type="OrthoDB" id="21470at2759"/>
<evidence type="ECO:0000313" key="3">
    <source>
        <dbReference type="EMBL" id="KXZ44563.1"/>
    </source>
</evidence>
<comment type="caution">
    <text evidence="3">The sequence shown here is derived from an EMBL/GenBank/DDBJ whole genome shotgun (WGS) entry which is preliminary data.</text>
</comment>
<dbReference type="STRING" id="33097.A0A150G461"/>
<feature type="region of interest" description="Disordered" evidence="1">
    <location>
        <begin position="1"/>
        <end position="57"/>
    </location>
</feature>
<proteinExistence type="predicted"/>
<evidence type="ECO:0000313" key="4">
    <source>
        <dbReference type="Proteomes" id="UP000075714"/>
    </source>
</evidence>
<feature type="compositionally biased region" description="Basic and acidic residues" evidence="1">
    <location>
        <begin position="121"/>
        <end position="136"/>
    </location>
</feature>
<feature type="domain" description="G-patch" evidence="2">
    <location>
        <begin position="1"/>
        <end position="36"/>
    </location>
</feature>